<comment type="caution">
    <text evidence="5">The sequence shown here is derived from an EMBL/GenBank/DDBJ whole genome shotgun (WGS) entry which is preliminary data.</text>
</comment>
<feature type="domain" description="Disease resistance N-terminal" evidence="4">
    <location>
        <begin position="7"/>
        <end position="63"/>
    </location>
</feature>
<dbReference type="AlphaFoldDB" id="A0A8S9P554"/>
<keyword evidence="2" id="KW-0547">Nucleotide-binding</keyword>
<accession>A0A8S9P554</accession>
<dbReference type="Pfam" id="PF18052">
    <property type="entry name" value="Rx_N"/>
    <property type="match status" value="1"/>
</dbReference>
<organism evidence="5 6">
    <name type="scientific">Brassica cretica</name>
    <name type="common">Mustard</name>
    <dbReference type="NCBI Taxonomy" id="69181"/>
    <lineage>
        <taxon>Eukaryota</taxon>
        <taxon>Viridiplantae</taxon>
        <taxon>Streptophyta</taxon>
        <taxon>Embryophyta</taxon>
        <taxon>Tracheophyta</taxon>
        <taxon>Spermatophyta</taxon>
        <taxon>Magnoliopsida</taxon>
        <taxon>eudicotyledons</taxon>
        <taxon>Gunneridae</taxon>
        <taxon>Pentapetalae</taxon>
        <taxon>rosids</taxon>
        <taxon>malvids</taxon>
        <taxon>Brassicales</taxon>
        <taxon>Brassicaceae</taxon>
        <taxon>Brassiceae</taxon>
        <taxon>Brassica</taxon>
    </lineage>
</organism>
<evidence type="ECO:0000259" key="4">
    <source>
        <dbReference type="Pfam" id="PF18052"/>
    </source>
</evidence>
<evidence type="ECO:0000313" key="6">
    <source>
        <dbReference type="Proteomes" id="UP000712600"/>
    </source>
</evidence>
<dbReference type="GO" id="GO:0000166">
    <property type="term" value="F:nucleotide binding"/>
    <property type="evidence" value="ECO:0007669"/>
    <property type="project" value="UniProtKB-KW"/>
</dbReference>
<evidence type="ECO:0000256" key="2">
    <source>
        <dbReference type="ARBA" id="ARBA00022741"/>
    </source>
</evidence>
<evidence type="ECO:0000313" key="5">
    <source>
        <dbReference type="EMBL" id="KAF3509965.1"/>
    </source>
</evidence>
<name>A0A8S9P554_BRACR</name>
<gene>
    <name evidence="5" type="ORF">F2Q69_00007628</name>
</gene>
<evidence type="ECO:0000256" key="1">
    <source>
        <dbReference type="ARBA" id="ARBA00022737"/>
    </source>
</evidence>
<evidence type="ECO:0000256" key="3">
    <source>
        <dbReference type="ARBA" id="ARBA00022821"/>
    </source>
</evidence>
<dbReference type="Proteomes" id="UP000712600">
    <property type="component" value="Unassembled WGS sequence"/>
</dbReference>
<dbReference type="EMBL" id="QGKX02001521">
    <property type="protein sequence ID" value="KAF3509965.1"/>
    <property type="molecule type" value="Genomic_DNA"/>
</dbReference>
<dbReference type="Gene3D" id="1.20.5.4130">
    <property type="match status" value="1"/>
</dbReference>
<protein>
    <recommendedName>
        <fullName evidence="4">Disease resistance N-terminal domain-containing protein</fullName>
    </recommendedName>
</protein>
<dbReference type="InterPro" id="IPR041118">
    <property type="entry name" value="Rx_N"/>
</dbReference>
<proteinExistence type="predicted"/>
<sequence length="164" mass="18695">MVAAITGFVVAKMGNYLIDEISMLIGVKDDLEELKTELTCIQGYLKDVEAREKEDEITKTRPDEINQNIRRDSYRITDDIGSLKRRISDVTRKRETYGIGNFNEPRQGGGNISSLKVSELRRARPVDQEELVVGLDDDAKILLAKLLDDDDVVEKRYIISNSRY</sequence>
<reference evidence="5" key="1">
    <citation type="submission" date="2019-12" db="EMBL/GenBank/DDBJ databases">
        <title>Genome sequencing and annotation of Brassica cretica.</title>
        <authorList>
            <person name="Studholme D.J."/>
            <person name="Sarris P."/>
        </authorList>
    </citation>
    <scope>NUCLEOTIDE SEQUENCE</scope>
    <source>
        <strain evidence="5">PFS-109/04</strain>
        <tissue evidence="5">Leaf</tissue>
    </source>
</reference>
<dbReference type="GO" id="GO:0006952">
    <property type="term" value="P:defense response"/>
    <property type="evidence" value="ECO:0007669"/>
    <property type="project" value="UniProtKB-KW"/>
</dbReference>
<keyword evidence="3" id="KW-0611">Plant defense</keyword>
<keyword evidence="1" id="KW-0677">Repeat</keyword>